<accession>A0A809RRT1</accession>
<dbReference type="KEGG" id="mfel:JPM2_3380"/>
<organism evidence="1 2">
    <name type="scientific">Mycoplasmopsis felis</name>
    <dbReference type="NCBI Taxonomy" id="33923"/>
    <lineage>
        <taxon>Bacteria</taxon>
        <taxon>Bacillati</taxon>
        <taxon>Mycoplasmatota</taxon>
        <taxon>Mycoplasmoidales</taxon>
        <taxon>Metamycoplasmataceae</taxon>
        <taxon>Mycoplasmopsis</taxon>
    </lineage>
</organism>
<dbReference type="RefSeq" id="WP_233091054.1">
    <property type="nucleotide sequence ID" value="NZ_AP022325.1"/>
</dbReference>
<dbReference type="Proteomes" id="UP000464317">
    <property type="component" value="Chromosome"/>
</dbReference>
<proteinExistence type="predicted"/>
<protein>
    <submittedName>
        <fullName evidence="1">Uncharacterized protein</fullName>
    </submittedName>
</protein>
<dbReference type="EMBL" id="AP022325">
    <property type="protein sequence ID" value="BBU47645.1"/>
    <property type="molecule type" value="Genomic_DNA"/>
</dbReference>
<dbReference type="AlphaFoldDB" id="A0A809RRT1"/>
<reference evidence="1 2" key="1">
    <citation type="submission" date="2020-01" db="EMBL/GenBank/DDBJ databases">
        <title>Complete genome sequence of Mycoplasma felis strain Myco-2.</title>
        <authorList>
            <person name="Kinoshita Y."/>
            <person name="Niwa H."/>
            <person name="Uchida-Fujii E."/>
            <person name="Nukada T."/>
        </authorList>
    </citation>
    <scope>NUCLEOTIDE SEQUENCE [LARGE SCALE GENOMIC DNA]</scope>
    <source>
        <strain evidence="1 2">Myco-2</strain>
    </source>
</reference>
<keyword evidence="2" id="KW-1185">Reference proteome</keyword>
<name>A0A809RRT1_9BACT</name>
<evidence type="ECO:0000313" key="1">
    <source>
        <dbReference type="EMBL" id="BBU47645.1"/>
    </source>
</evidence>
<evidence type="ECO:0000313" key="2">
    <source>
        <dbReference type="Proteomes" id="UP000464317"/>
    </source>
</evidence>
<gene>
    <name evidence="1" type="ORF">JPM2_3380</name>
</gene>
<sequence>MVFNENIQKKFHIIYYSSYSSREPIYSVEIKNNNVKIHYSTYDDKHKSLIEGQYLIFIEKNKLDSVNSITFNDIYEDNKMNQYSDIFKKRKNKIWFS</sequence>